<evidence type="ECO:0000313" key="2">
    <source>
        <dbReference type="Proteomes" id="UP000708347"/>
    </source>
</evidence>
<reference evidence="1 2" key="1">
    <citation type="submission" date="2019-05" db="EMBL/GenBank/DDBJ databases">
        <title>Mycolicibacterium sphagni ENV482 genome assembly.</title>
        <authorList>
            <person name="Chen W."/>
            <person name="Faulkner N.W."/>
            <person name="Hyman M.R."/>
        </authorList>
    </citation>
    <scope>NUCLEOTIDE SEQUENCE [LARGE SCALE GENOMIC DNA]</scope>
    <source>
        <strain evidence="1 2">ENV482</strain>
    </source>
</reference>
<comment type="caution">
    <text evidence="1">The sequence shown here is derived from an EMBL/GenBank/DDBJ whole genome shotgun (WGS) entry which is preliminary data.</text>
</comment>
<name>A0ABX2JZ60_9MYCO</name>
<organism evidence="1 2">
    <name type="scientific">Mycolicibacterium sphagni</name>
    <dbReference type="NCBI Taxonomy" id="1786"/>
    <lineage>
        <taxon>Bacteria</taxon>
        <taxon>Bacillati</taxon>
        <taxon>Actinomycetota</taxon>
        <taxon>Actinomycetes</taxon>
        <taxon>Mycobacteriales</taxon>
        <taxon>Mycobacteriaceae</taxon>
        <taxon>Mycolicibacterium</taxon>
    </lineage>
</organism>
<dbReference type="RefSeq" id="WP_174399914.1">
    <property type="nucleotide sequence ID" value="NZ_VBSB01000014.1"/>
</dbReference>
<sequence length="124" mass="13563">MPTDITIPKTSALVIRTAAVRSQCRCAKPLLGYRVDFLTGDIVTDTSPEPLPTREDAAGWAVAKVARSYTGMRIVPEPNLDYRPDCLSAILPGDRYVEDTRGDRDGDRYCLRCGIGRAATTGEM</sequence>
<gene>
    <name evidence="1" type="ORF">FEG63_21840</name>
</gene>
<dbReference type="EMBL" id="VBSB01000014">
    <property type="protein sequence ID" value="NTY62187.1"/>
    <property type="molecule type" value="Genomic_DNA"/>
</dbReference>
<proteinExistence type="predicted"/>
<protein>
    <submittedName>
        <fullName evidence="1">Uncharacterized protein</fullName>
    </submittedName>
</protein>
<accession>A0ABX2JZ60</accession>
<evidence type="ECO:0000313" key="1">
    <source>
        <dbReference type="EMBL" id="NTY62187.1"/>
    </source>
</evidence>
<dbReference type="Proteomes" id="UP000708347">
    <property type="component" value="Unassembled WGS sequence"/>
</dbReference>
<keyword evidence="2" id="KW-1185">Reference proteome</keyword>